<feature type="domain" description="Nuclease associated modular" evidence="3">
    <location>
        <begin position="296"/>
        <end position="312"/>
    </location>
</feature>
<feature type="domain" description="Nuclease associated modular" evidence="3">
    <location>
        <begin position="223"/>
        <end position="239"/>
    </location>
</feature>
<accession>A0A7S1JQX9</accession>
<dbReference type="EMBL" id="HBGB01010389">
    <property type="protein sequence ID" value="CAD9050838.1"/>
    <property type="molecule type" value="Transcribed_RNA"/>
</dbReference>
<keyword evidence="2" id="KW-1133">Transmembrane helix</keyword>
<keyword evidence="2" id="KW-0812">Transmembrane</keyword>
<feature type="region of interest" description="Disordered" evidence="1">
    <location>
        <begin position="212"/>
        <end position="238"/>
    </location>
</feature>
<sequence length="479" mass="55424">MIVLMVCVSAAVMELCMITRWLLLTLFGWSWRVTGSIPRPLAFIGGASGGAAAVRRGSISGTHKRPRPCSRTRHGTPLTLTTVMQAGKPSVSAVATKPPSRVQPTKERRLLNGEEALSAAAPAPVSDSTSPTSESSNYRPPSWLGRRHTAETRRKMSEVHKKRKPVPWNKGKNLDPALREKIRAGVVRRNEIELQKKLKKLGLRTREEYDQWRRQQRYSPPRTNRTVSAESRQKISATMRRHWAKPEFRQRNSGRPCSNSTRAKLSRILTNKWALDDDFRNKTIMARSRAPFHGNKGYRHPEHVRRKISASLKAKWQEPEYREAMQKAIQSALSDGVRQQIADTVRKRWQDPHYRDKMKRAFAVRTTQHRQRISNSLKERWKDDDFRKRMDLAYAAYARRRTQTGPLSDEVRTKISETLKRRWADPEFRRQRGVSQSHSRVDQQRVWNEIYQEILRDSPLLGESDKWVAGHDLEVQALQ</sequence>
<feature type="compositionally biased region" description="Polar residues" evidence="1">
    <location>
        <begin position="217"/>
        <end position="236"/>
    </location>
</feature>
<proteinExistence type="predicted"/>
<feature type="domain" description="Nuclease associated modular" evidence="3">
    <location>
        <begin position="403"/>
        <end position="419"/>
    </location>
</feature>
<feature type="domain" description="Nuclease associated modular" evidence="3">
    <location>
        <begin position="144"/>
        <end position="160"/>
    </location>
</feature>
<reference evidence="4" key="1">
    <citation type="submission" date="2021-01" db="EMBL/GenBank/DDBJ databases">
        <authorList>
            <person name="Corre E."/>
            <person name="Pelletier E."/>
            <person name="Niang G."/>
            <person name="Scheremetjew M."/>
            <person name="Finn R."/>
            <person name="Kale V."/>
            <person name="Holt S."/>
            <person name="Cochrane G."/>
            <person name="Meng A."/>
            <person name="Brown T."/>
            <person name="Cohen L."/>
        </authorList>
    </citation>
    <scope>NUCLEOTIDE SEQUENCE</scope>
    <source>
        <strain evidence="4">CCMP3346</strain>
    </source>
</reference>
<feature type="domain" description="Nuclease associated modular" evidence="3">
    <location>
        <begin position="253"/>
        <end position="269"/>
    </location>
</feature>
<protein>
    <recommendedName>
        <fullName evidence="3">Nuclease associated modular domain-containing protein</fullName>
    </recommendedName>
</protein>
<evidence type="ECO:0000259" key="3">
    <source>
        <dbReference type="SMART" id="SM00496"/>
    </source>
</evidence>
<dbReference type="SMART" id="SM00496">
    <property type="entry name" value="IENR2"/>
    <property type="match status" value="5"/>
</dbReference>
<dbReference type="AlphaFoldDB" id="A0A7S1JQX9"/>
<dbReference type="InterPro" id="IPR003611">
    <property type="entry name" value="NUMOD3"/>
</dbReference>
<feature type="transmembrane region" description="Helical" evidence="2">
    <location>
        <begin position="12"/>
        <end position="31"/>
    </location>
</feature>
<gene>
    <name evidence="4" type="ORF">VBRA1451_LOCUS5900</name>
</gene>
<evidence type="ECO:0000256" key="1">
    <source>
        <dbReference type="SAM" id="MobiDB-lite"/>
    </source>
</evidence>
<keyword evidence="2" id="KW-0472">Membrane</keyword>
<evidence type="ECO:0000313" key="4">
    <source>
        <dbReference type="EMBL" id="CAD9050838.1"/>
    </source>
</evidence>
<name>A0A7S1JQX9_9ALVE</name>
<feature type="compositionally biased region" description="Low complexity" evidence="1">
    <location>
        <begin position="126"/>
        <end position="136"/>
    </location>
</feature>
<dbReference type="Pfam" id="PF07460">
    <property type="entry name" value="NUMOD3"/>
    <property type="match status" value="1"/>
</dbReference>
<feature type="compositionally biased region" description="Basic and acidic residues" evidence="1">
    <location>
        <begin position="148"/>
        <end position="159"/>
    </location>
</feature>
<dbReference type="GO" id="GO:0003677">
    <property type="term" value="F:DNA binding"/>
    <property type="evidence" value="ECO:0007669"/>
    <property type="project" value="InterPro"/>
</dbReference>
<feature type="region of interest" description="Disordered" evidence="1">
    <location>
        <begin position="86"/>
        <end position="173"/>
    </location>
</feature>
<organism evidence="4">
    <name type="scientific">Vitrella brassicaformis</name>
    <dbReference type="NCBI Taxonomy" id="1169539"/>
    <lineage>
        <taxon>Eukaryota</taxon>
        <taxon>Sar</taxon>
        <taxon>Alveolata</taxon>
        <taxon>Colpodellida</taxon>
        <taxon>Vitrellaceae</taxon>
        <taxon>Vitrella</taxon>
    </lineage>
</organism>
<evidence type="ECO:0000256" key="2">
    <source>
        <dbReference type="SAM" id="Phobius"/>
    </source>
</evidence>